<evidence type="ECO:0000256" key="1">
    <source>
        <dbReference type="SAM" id="MobiDB-lite"/>
    </source>
</evidence>
<protein>
    <recommendedName>
        <fullName evidence="4">NTP pyrophosphohydrolase MazG putative catalytic core domain-containing protein</fullName>
    </recommendedName>
</protein>
<reference evidence="2 3" key="1">
    <citation type="journal article" date="2012" name="Proc. Natl. Acad. Sci. U.S.A.">
        <title>A novel lineage of myoviruses infecting cyanobacteria is widespread in the oceans.</title>
        <authorList>
            <person name="Sabehi G."/>
            <person name="Shaulov L."/>
            <person name="Silver D.H."/>
            <person name="Yanai I."/>
            <person name="Harel A."/>
            <person name="Lindell D."/>
        </authorList>
    </citation>
    <scope>NUCLEOTIDE SEQUENCE [LARGE SCALE GENOMIC DNA]</scope>
</reference>
<dbReference type="GeneID" id="14013929"/>
<sequence>MFDYVEFINEGYTSQQKYAAAAGQPGPFDYMTQKERYAKVIEYLSHLIEETIEARVYVPRRSWKNNEPSYLDNKELREEFVAEMFDILLFHRAALAYAGIDGKEFADIAEKKLNYNSKRKDHNINGDESASQNPAEELQGNCASADFNKDEGN</sequence>
<evidence type="ECO:0008006" key="4">
    <source>
        <dbReference type="Google" id="ProtNLM"/>
    </source>
</evidence>
<keyword evidence="3" id="KW-1185">Reference proteome</keyword>
<name>H6WG00_9CAUD</name>
<dbReference type="EMBL" id="JQ245707">
    <property type="protein sequence ID" value="AEZ65725.1"/>
    <property type="molecule type" value="Genomic_DNA"/>
</dbReference>
<evidence type="ECO:0000313" key="2">
    <source>
        <dbReference type="EMBL" id="AEZ65725.1"/>
    </source>
</evidence>
<accession>H6WG00</accession>
<feature type="region of interest" description="Disordered" evidence="1">
    <location>
        <begin position="116"/>
        <end position="153"/>
    </location>
</feature>
<organism evidence="2 3">
    <name type="scientific">Cyanophage S-TIM5</name>
    <dbReference type="NCBI Taxonomy" id="1137745"/>
    <lineage>
        <taxon>Viruses</taxon>
        <taxon>Duplodnaviria</taxon>
        <taxon>Heunggongvirae</taxon>
        <taxon>Uroviricota</taxon>
        <taxon>Caudoviricetes</taxon>
        <taxon>Aurunvirus</taxon>
        <taxon>Aurunvirus STIM5</taxon>
    </lineage>
</organism>
<dbReference type="Proteomes" id="UP000007178">
    <property type="component" value="Segment"/>
</dbReference>
<evidence type="ECO:0000313" key="3">
    <source>
        <dbReference type="Proteomes" id="UP000007178"/>
    </source>
</evidence>
<dbReference type="KEGG" id="vg:14013929"/>
<proteinExistence type="predicted"/>
<dbReference type="RefSeq" id="YP_007006138.1">
    <property type="nucleotide sequence ID" value="NC_019516.2"/>
</dbReference>